<dbReference type="GO" id="GO:0016491">
    <property type="term" value="F:oxidoreductase activity"/>
    <property type="evidence" value="ECO:0007669"/>
    <property type="project" value="InterPro"/>
</dbReference>
<organism evidence="2 3">
    <name type="scientific">Auraticoccus monumenti</name>
    <dbReference type="NCBI Taxonomy" id="675864"/>
    <lineage>
        <taxon>Bacteria</taxon>
        <taxon>Bacillati</taxon>
        <taxon>Actinomycetota</taxon>
        <taxon>Actinomycetes</taxon>
        <taxon>Propionibacteriales</taxon>
        <taxon>Propionibacteriaceae</taxon>
        <taxon>Auraticoccus</taxon>
    </lineage>
</organism>
<dbReference type="InterPro" id="IPR007037">
    <property type="entry name" value="SIP_rossman_dom"/>
</dbReference>
<reference evidence="2 3" key="1">
    <citation type="submission" date="2016-10" db="EMBL/GenBank/DDBJ databases">
        <authorList>
            <person name="de Groot N.N."/>
        </authorList>
    </citation>
    <scope>NUCLEOTIDE SEQUENCE [LARGE SCALE GENOMIC DNA]</scope>
    <source>
        <strain evidence="2 3">MON 2.2</strain>
    </source>
</reference>
<gene>
    <name evidence="2" type="ORF">SAMN04489747_0265</name>
</gene>
<protein>
    <submittedName>
        <fullName evidence="2">NADPH-dependent ferric siderophore reductase, contains FAD-binding and SIP domains</fullName>
    </submittedName>
</protein>
<evidence type="ECO:0000313" key="3">
    <source>
        <dbReference type="Proteomes" id="UP000198546"/>
    </source>
</evidence>
<dbReference type="OrthoDB" id="9814826at2"/>
<dbReference type="CDD" id="cd06193">
    <property type="entry name" value="siderophore_interacting"/>
    <property type="match status" value="1"/>
</dbReference>
<proteinExistence type="predicted"/>
<dbReference type="Pfam" id="PF04954">
    <property type="entry name" value="SIP"/>
    <property type="match status" value="1"/>
</dbReference>
<dbReference type="InterPro" id="IPR039261">
    <property type="entry name" value="FNR_nucleotide-bd"/>
</dbReference>
<dbReference type="PROSITE" id="PS51384">
    <property type="entry name" value="FAD_FR"/>
    <property type="match status" value="1"/>
</dbReference>
<dbReference type="InterPro" id="IPR017927">
    <property type="entry name" value="FAD-bd_FR_type"/>
</dbReference>
<sequence>MTLTTTPVRTATYRPFAVRLVARQQLSPGFLRLTFTGADLGECGTTCLDQRVKLVLADQEQVATALASGEDWYGWWLALDDDRRPPMRTYTVRAVRPELAEVDVDFACHGTEGPASAFAVDAPIGSPLLLVGPDAGVPGSDEVGFAWRPGTATEVVLVGDETAVPAICGIMERLPGHVTGRVLLEVPTDADALDLVAPAGVGVTWLARDGRPHGEVLEQAVREWAGVALPQPVAPVGEVAEVAPEDVLWEEADAAGGRYVWVAGEAGLVATIRRHLVKERGLDRHSASFMGYWRAGRAG</sequence>
<dbReference type="EMBL" id="LT629688">
    <property type="protein sequence ID" value="SDD13580.1"/>
    <property type="molecule type" value="Genomic_DNA"/>
</dbReference>
<dbReference type="SUPFAM" id="SSF63380">
    <property type="entry name" value="Riboflavin synthase domain-like"/>
    <property type="match status" value="1"/>
</dbReference>
<dbReference type="InterPro" id="IPR039374">
    <property type="entry name" value="SIP_fam"/>
</dbReference>
<dbReference type="Proteomes" id="UP000198546">
    <property type="component" value="Chromosome i"/>
</dbReference>
<dbReference type="PANTHER" id="PTHR30157:SF0">
    <property type="entry name" value="NADPH-DEPENDENT FERRIC-CHELATE REDUCTASE"/>
    <property type="match status" value="1"/>
</dbReference>
<dbReference type="RefSeq" id="WP_090589880.1">
    <property type="nucleotide sequence ID" value="NZ_LT629688.1"/>
</dbReference>
<evidence type="ECO:0000259" key="1">
    <source>
        <dbReference type="PROSITE" id="PS51384"/>
    </source>
</evidence>
<dbReference type="Gene3D" id="2.40.30.10">
    <property type="entry name" value="Translation factors"/>
    <property type="match status" value="1"/>
</dbReference>
<feature type="domain" description="FAD-binding FR-type" evidence="1">
    <location>
        <begin position="13"/>
        <end position="140"/>
    </location>
</feature>
<dbReference type="Pfam" id="PF08021">
    <property type="entry name" value="FAD_binding_9"/>
    <property type="match status" value="1"/>
</dbReference>
<accession>A0A1G6S9G2</accession>
<dbReference type="PANTHER" id="PTHR30157">
    <property type="entry name" value="FERRIC REDUCTASE, NADPH-DEPENDENT"/>
    <property type="match status" value="1"/>
</dbReference>
<dbReference type="STRING" id="675864.SAMN04489747_0265"/>
<dbReference type="AlphaFoldDB" id="A0A1G6S9G2"/>
<name>A0A1G6S9G2_9ACTN</name>
<dbReference type="Gene3D" id="3.40.50.80">
    <property type="entry name" value="Nucleotide-binding domain of ferredoxin-NADP reductase (FNR) module"/>
    <property type="match status" value="1"/>
</dbReference>
<dbReference type="InterPro" id="IPR017938">
    <property type="entry name" value="Riboflavin_synthase-like_b-brl"/>
</dbReference>
<keyword evidence="3" id="KW-1185">Reference proteome</keyword>
<dbReference type="InterPro" id="IPR013113">
    <property type="entry name" value="SIP_FAD-bd"/>
</dbReference>
<evidence type="ECO:0000313" key="2">
    <source>
        <dbReference type="EMBL" id="SDD13580.1"/>
    </source>
</evidence>